<name>A0ABY9E445_VITVI</name>
<dbReference type="Proteomes" id="UP001227230">
    <property type="component" value="Chromosome 19"/>
</dbReference>
<dbReference type="InterPro" id="IPR058922">
    <property type="entry name" value="WHD_DRP"/>
</dbReference>
<accession>A0ABY9E445</accession>
<dbReference type="InterPro" id="IPR002182">
    <property type="entry name" value="NB-ARC"/>
</dbReference>
<keyword evidence="1" id="KW-0433">Leucine-rich repeat</keyword>
<dbReference type="Gene3D" id="3.40.1170.20">
    <property type="entry name" value="tRNA intron endonuclease, N-terminal domain"/>
    <property type="match status" value="1"/>
</dbReference>
<dbReference type="InterPro" id="IPR027417">
    <property type="entry name" value="P-loop_NTPase"/>
</dbReference>
<proteinExistence type="predicted"/>
<evidence type="ECO:0000313" key="10">
    <source>
        <dbReference type="EMBL" id="WKA13319.1"/>
    </source>
</evidence>
<feature type="domain" description="Disease resistance N-terminal" evidence="7">
    <location>
        <begin position="9"/>
        <end position="98"/>
    </location>
</feature>
<evidence type="ECO:0000259" key="9">
    <source>
        <dbReference type="Pfam" id="PF25019"/>
    </source>
</evidence>
<dbReference type="Pfam" id="PF25019">
    <property type="entry name" value="LRR_R13L1-DRL21"/>
    <property type="match status" value="1"/>
</dbReference>
<sequence length="1403" mass="158493">MADQIPFGVVDHILIKSGSLAVQEIRSMYGVPKELTKLCGKLGTIKAVLLDAEEKQQQNNHAVKDWVWRLKGVVYDADDLLDDYATHYLQRGGLARQVSDFFSSENQVAFRLYMSHRLKDIKERIDDIAKDIPMLNLIPRDIVLHTRAENSWRDTHSFVLTSEIVGREENKEEIIGKLLSSDGEENLSVVAIVGIGGLGKTTLAQLVYNDGRVKEHFEPKIWACISDDSGDGFDVNTWIKKVLKSVNVRFEESLEDMKNKLHEKISQKRYLLVLDDVWNQNPQKWDDVRTLLMVGAIGSKIVVTTRKPRVASIMGDNSPISLEGLEQNQSWDLFSKIAFREGQENLHPEILEIGEEIAKMCKGVPLIIKTLAMILQSKREQGEWLSIRNNKNLLSLGEENENVLSVLKLSYDNLPTHLRQCFTYCVVFPKDYEIEKKSLVQLWIAQGYIQSSNDNNEQLEDIGDRYFQELLSRSLLEKAGNNPFTATLRYKMHDLIHDLAQSIIGSEVLILRNDITNISKEIRHVSLFKETNVKIKDIKGKPIRTFIDCCGHWRKDSSAISEVLPSFKSLRVLSVDNLAIEKVSMWVDKLSHLRYLDLSLRDFEAPPNAITRLKNLQTLKLNECWSLKRFPKDTRKLINLRHLENGGCANLTHMPHGIGELTLLQSLPLFVVGEEKELSRVHTIGSLIELKRLNQLRGGLLIKNLQNARVSEGEILKEKECLESLRLEWAQEGNCDVDDELVMKGLQPHRNLKELYIGGYRGERFPSWMMNSLLPNLIKIKIAGCSRCQILPPFSQLPSLQSLDLWNMEEVEGMKEGSSATNAEFFPALQFLKLNRMPKLKGLWRMESGAEQGPSFPHLFKLEIEGCHNLTSFELHSSPSLSTSKIKKCPHLTSFKLQSSPRLSTLKIEECLLLSSFELHSSPCLSEFEISDCPNLTSLGLQSSPSLSKLEIHSCPNLTSLEMPSSLGLSQLQIRDRRNFKSLELQSCSSLAISTIQSYDKLKSLEMPSSLGLSRLEISDRRNLKSLELQSFSSLSILTILSCDELTSLELPSSPHLSRLQISFCCNLKSLELPSSPGLSQLEIEYCDNFTSLELQSAPRLCQVQIRHCQNLTFLKEVSLPSLEKLFLSTVRRVVLIMFVSASSSLESLFINNIDDMVSPPEELLQHLSTLHNLKCSGLATSPHWIGSLTSLSESEISDSPDLTCLELPSSLCLSSLKVNDCPNLTCLKLQPYPCLSSLKIGKCPKFASFEVASLPCLEELSLGGVGAKLLSKLVSIFASSSLKSLYIWEIHDMRSLPKDLLQHLSTLQTLHILKCSRLETLSHWIGSLISLRELGVHECCQLTSLPEEMRSLRNLQELYLCDSLILRIRCSVTTGGNWSRIAHIPHIHFFDDKGIKFKVRNS</sequence>
<reference evidence="10 11" key="1">
    <citation type="journal article" date="2023" name="Hortic Res">
        <title>The complete reference genome for grapevine (Vitis vinifera L.) genetics and breeding.</title>
        <authorList>
            <person name="Shi X."/>
            <person name="Cao S."/>
            <person name="Wang X."/>
            <person name="Huang S."/>
            <person name="Wang Y."/>
            <person name="Liu Z."/>
            <person name="Liu W."/>
            <person name="Leng X."/>
            <person name="Peng Y."/>
            <person name="Wang N."/>
            <person name="Wang Y."/>
            <person name="Ma Z."/>
            <person name="Xu X."/>
            <person name="Zhang F."/>
            <person name="Xue H."/>
            <person name="Zhong H."/>
            <person name="Wang Y."/>
            <person name="Zhang K."/>
            <person name="Velt A."/>
            <person name="Avia K."/>
            <person name="Holtgrawe D."/>
            <person name="Grimplet J."/>
            <person name="Matus J.T."/>
            <person name="Ware D."/>
            <person name="Wu X."/>
            <person name="Wang H."/>
            <person name="Liu C."/>
            <person name="Fang Y."/>
            <person name="Rustenholz C."/>
            <person name="Cheng Z."/>
            <person name="Xiao H."/>
            <person name="Zhou Y."/>
        </authorList>
    </citation>
    <scope>NUCLEOTIDE SEQUENCE [LARGE SCALE GENOMIC DNA]</scope>
    <source>
        <strain evidence="11">cv. Pinot noir / PN40024</strain>
        <tissue evidence="10">Leaf</tissue>
    </source>
</reference>
<evidence type="ECO:0000259" key="8">
    <source>
        <dbReference type="Pfam" id="PF23559"/>
    </source>
</evidence>
<evidence type="ECO:0000256" key="3">
    <source>
        <dbReference type="ARBA" id="ARBA00022741"/>
    </source>
</evidence>
<gene>
    <name evidence="10" type="ORF">VitviT2T_030630</name>
</gene>
<dbReference type="Gene3D" id="1.20.5.4130">
    <property type="match status" value="1"/>
</dbReference>
<keyword evidence="5" id="KW-0067">ATP-binding</keyword>
<dbReference type="InterPro" id="IPR041118">
    <property type="entry name" value="Rx_N"/>
</dbReference>
<dbReference type="Pfam" id="PF18052">
    <property type="entry name" value="Rx_N"/>
    <property type="match status" value="1"/>
</dbReference>
<dbReference type="PRINTS" id="PR00364">
    <property type="entry name" value="DISEASERSIST"/>
</dbReference>
<dbReference type="SUPFAM" id="SSF52058">
    <property type="entry name" value="L domain-like"/>
    <property type="match status" value="2"/>
</dbReference>
<feature type="domain" description="Disease resistance protein winged helix" evidence="8">
    <location>
        <begin position="427"/>
        <end position="500"/>
    </location>
</feature>
<evidence type="ECO:0000313" key="11">
    <source>
        <dbReference type="Proteomes" id="UP001227230"/>
    </source>
</evidence>
<evidence type="ECO:0000256" key="2">
    <source>
        <dbReference type="ARBA" id="ARBA00022737"/>
    </source>
</evidence>
<dbReference type="InterPro" id="IPR032675">
    <property type="entry name" value="LRR_dom_sf"/>
</dbReference>
<dbReference type="Gene3D" id="1.10.8.430">
    <property type="entry name" value="Helical domain of apoptotic protease-activating factors"/>
    <property type="match status" value="1"/>
</dbReference>
<keyword evidence="3" id="KW-0547">Nucleotide-binding</keyword>
<dbReference type="InterPro" id="IPR036388">
    <property type="entry name" value="WH-like_DNA-bd_sf"/>
</dbReference>
<dbReference type="PANTHER" id="PTHR36766:SF40">
    <property type="entry name" value="DISEASE RESISTANCE PROTEIN RGA3"/>
    <property type="match status" value="1"/>
</dbReference>
<dbReference type="InterPro" id="IPR042197">
    <property type="entry name" value="Apaf_helical"/>
</dbReference>
<dbReference type="EMBL" id="CP126666">
    <property type="protein sequence ID" value="WKA13319.1"/>
    <property type="molecule type" value="Genomic_DNA"/>
</dbReference>
<dbReference type="Pfam" id="PF23559">
    <property type="entry name" value="WHD_DRP"/>
    <property type="match status" value="1"/>
</dbReference>
<dbReference type="Gene3D" id="3.80.10.10">
    <property type="entry name" value="Ribonuclease Inhibitor"/>
    <property type="match status" value="3"/>
</dbReference>
<evidence type="ECO:0008006" key="12">
    <source>
        <dbReference type="Google" id="ProtNLM"/>
    </source>
</evidence>
<evidence type="ECO:0000256" key="4">
    <source>
        <dbReference type="ARBA" id="ARBA00022821"/>
    </source>
</evidence>
<dbReference type="Pfam" id="PF00931">
    <property type="entry name" value="NB-ARC"/>
    <property type="match status" value="1"/>
</dbReference>
<keyword evidence="11" id="KW-1185">Reference proteome</keyword>
<protein>
    <recommendedName>
        <fullName evidence="12">Disease resistance protein RGA3</fullName>
    </recommendedName>
</protein>
<dbReference type="Gene3D" id="1.10.10.10">
    <property type="entry name" value="Winged helix-like DNA-binding domain superfamily/Winged helix DNA-binding domain"/>
    <property type="match status" value="1"/>
</dbReference>
<keyword evidence="2" id="KW-0677">Repeat</keyword>
<evidence type="ECO:0000259" key="7">
    <source>
        <dbReference type="Pfam" id="PF18052"/>
    </source>
</evidence>
<dbReference type="SUPFAM" id="SSF52047">
    <property type="entry name" value="RNI-like"/>
    <property type="match status" value="1"/>
</dbReference>
<feature type="domain" description="NB-ARC" evidence="6">
    <location>
        <begin position="168"/>
        <end position="341"/>
    </location>
</feature>
<organism evidence="10 11">
    <name type="scientific">Vitis vinifera</name>
    <name type="common">Grape</name>
    <dbReference type="NCBI Taxonomy" id="29760"/>
    <lineage>
        <taxon>Eukaryota</taxon>
        <taxon>Viridiplantae</taxon>
        <taxon>Streptophyta</taxon>
        <taxon>Embryophyta</taxon>
        <taxon>Tracheophyta</taxon>
        <taxon>Spermatophyta</taxon>
        <taxon>Magnoliopsida</taxon>
        <taxon>eudicotyledons</taxon>
        <taxon>Gunneridae</taxon>
        <taxon>Pentapetalae</taxon>
        <taxon>rosids</taxon>
        <taxon>Vitales</taxon>
        <taxon>Vitaceae</taxon>
        <taxon>Viteae</taxon>
        <taxon>Vitis</taxon>
    </lineage>
</organism>
<feature type="domain" description="R13L1/DRL21-like LRR repeat region" evidence="9">
    <location>
        <begin position="688"/>
        <end position="808"/>
    </location>
</feature>
<dbReference type="InterPro" id="IPR056789">
    <property type="entry name" value="LRR_R13L1-DRL21"/>
</dbReference>
<keyword evidence="4" id="KW-0611">Plant defense</keyword>
<dbReference type="PANTHER" id="PTHR36766">
    <property type="entry name" value="PLANT BROAD-SPECTRUM MILDEW RESISTANCE PROTEIN RPW8"/>
    <property type="match status" value="1"/>
</dbReference>
<evidence type="ECO:0000256" key="5">
    <source>
        <dbReference type="ARBA" id="ARBA00022840"/>
    </source>
</evidence>
<dbReference type="SUPFAM" id="SSF52540">
    <property type="entry name" value="P-loop containing nucleoside triphosphate hydrolases"/>
    <property type="match status" value="1"/>
</dbReference>
<evidence type="ECO:0000256" key="1">
    <source>
        <dbReference type="ARBA" id="ARBA00022614"/>
    </source>
</evidence>
<dbReference type="Gene3D" id="3.40.50.300">
    <property type="entry name" value="P-loop containing nucleotide triphosphate hydrolases"/>
    <property type="match status" value="1"/>
</dbReference>
<evidence type="ECO:0000259" key="6">
    <source>
        <dbReference type="Pfam" id="PF00931"/>
    </source>
</evidence>